<comment type="caution">
    <text evidence="1">The sequence shown here is derived from an EMBL/GenBank/DDBJ whole genome shotgun (WGS) entry which is preliminary data.</text>
</comment>
<keyword evidence="2" id="KW-1185">Reference proteome</keyword>
<evidence type="ECO:0000313" key="2">
    <source>
        <dbReference type="Proteomes" id="UP000652761"/>
    </source>
</evidence>
<gene>
    <name evidence="1" type="ORF">Taro_005940</name>
</gene>
<organism evidence="1 2">
    <name type="scientific">Colocasia esculenta</name>
    <name type="common">Wild taro</name>
    <name type="synonym">Arum esculentum</name>
    <dbReference type="NCBI Taxonomy" id="4460"/>
    <lineage>
        <taxon>Eukaryota</taxon>
        <taxon>Viridiplantae</taxon>
        <taxon>Streptophyta</taxon>
        <taxon>Embryophyta</taxon>
        <taxon>Tracheophyta</taxon>
        <taxon>Spermatophyta</taxon>
        <taxon>Magnoliopsida</taxon>
        <taxon>Liliopsida</taxon>
        <taxon>Araceae</taxon>
        <taxon>Aroideae</taxon>
        <taxon>Colocasieae</taxon>
        <taxon>Colocasia</taxon>
    </lineage>
</organism>
<proteinExistence type="predicted"/>
<protein>
    <submittedName>
        <fullName evidence="1">Uncharacterized protein</fullName>
    </submittedName>
</protein>
<reference evidence="1" key="1">
    <citation type="submission" date="2017-07" db="EMBL/GenBank/DDBJ databases">
        <title>Taro Niue Genome Assembly and Annotation.</title>
        <authorList>
            <person name="Atibalentja N."/>
            <person name="Keating K."/>
            <person name="Fields C.J."/>
        </authorList>
    </citation>
    <scope>NUCLEOTIDE SEQUENCE</scope>
    <source>
        <strain evidence="1">Niue_2</strain>
        <tissue evidence="1">Leaf</tissue>
    </source>
</reference>
<dbReference type="EMBL" id="NMUH01000173">
    <property type="protein sequence ID" value="MQL73588.1"/>
    <property type="molecule type" value="Genomic_DNA"/>
</dbReference>
<sequence>MKAASHGRVIGPAPGSPIEHFLKHPQELCEDVTLEVQLDFKRHGKETNEEFVFHRNKSKKIVKGISSIITKNRLYIVEPDGSL</sequence>
<name>A0A843TPP2_COLES</name>
<accession>A0A843TPP2</accession>
<dbReference type="AlphaFoldDB" id="A0A843TPP2"/>
<evidence type="ECO:0000313" key="1">
    <source>
        <dbReference type="EMBL" id="MQL73588.1"/>
    </source>
</evidence>
<dbReference type="Proteomes" id="UP000652761">
    <property type="component" value="Unassembled WGS sequence"/>
</dbReference>